<dbReference type="Pfam" id="PF01547">
    <property type="entry name" value="SBP_bac_1"/>
    <property type="match status" value="1"/>
</dbReference>
<dbReference type="EMBL" id="QGDQ01000004">
    <property type="protein sequence ID" value="PWJ55219.1"/>
    <property type="molecule type" value="Genomic_DNA"/>
</dbReference>
<reference evidence="2 3" key="1">
    <citation type="submission" date="2018-03" db="EMBL/GenBank/DDBJ databases">
        <title>Genomic Encyclopedia of Archaeal and Bacterial Type Strains, Phase II (KMG-II): from individual species to whole genera.</title>
        <authorList>
            <person name="Goeker M."/>
        </authorList>
    </citation>
    <scope>NUCLEOTIDE SEQUENCE [LARGE SCALE GENOMIC DNA]</scope>
    <source>
        <strain evidence="2 3">DSM 44889</strain>
    </source>
</reference>
<feature type="signal peptide" evidence="1">
    <location>
        <begin position="1"/>
        <end position="28"/>
    </location>
</feature>
<evidence type="ECO:0000313" key="3">
    <source>
        <dbReference type="Proteomes" id="UP000245469"/>
    </source>
</evidence>
<dbReference type="InterPro" id="IPR006311">
    <property type="entry name" value="TAT_signal"/>
</dbReference>
<dbReference type="AlphaFoldDB" id="A0A316ACT8"/>
<dbReference type="PROSITE" id="PS51318">
    <property type="entry name" value="TAT"/>
    <property type="match status" value="1"/>
</dbReference>
<comment type="caution">
    <text evidence="2">The sequence shown here is derived from an EMBL/GenBank/DDBJ whole genome shotgun (WGS) entry which is preliminary data.</text>
</comment>
<feature type="chain" id="PRO_5039495661" evidence="1">
    <location>
        <begin position="29"/>
        <end position="451"/>
    </location>
</feature>
<name>A0A316ACT8_9ACTN</name>
<proteinExistence type="predicted"/>
<keyword evidence="3" id="KW-1185">Reference proteome</keyword>
<gene>
    <name evidence="2" type="ORF">BXY45_104142</name>
</gene>
<organism evidence="2 3">
    <name type="scientific">Quadrisphaera granulorum</name>
    <dbReference type="NCBI Taxonomy" id="317664"/>
    <lineage>
        <taxon>Bacteria</taxon>
        <taxon>Bacillati</taxon>
        <taxon>Actinomycetota</taxon>
        <taxon>Actinomycetes</taxon>
        <taxon>Kineosporiales</taxon>
        <taxon>Kineosporiaceae</taxon>
        <taxon>Quadrisphaera</taxon>
    </lineage>
</organism>
<protein>
    <submittedName>
        <fullName evidence="2">Carbohydrate ABC transporter substrate-binding protein (CUT1 family)</fullName>
    </submittedName>
</protein>
<dbReference type="PANTHER" id="PTHR43649:SF14">
    <property type="entry name" value="BLR3389 PROTEIN"/>
    <property type="match status" value="1"/>
</dbReference>
<evidence type="ECO:0000313" key="2">
    <source>
        <dbReference type="EMBL" id="PWJ55219.1"/>
    </source>
</evidence>
<keyword evidence="1" id="KW-0732">Signal</keyword>
<dbReference type="Proteomes" id="UP000245469">
    <property type="component" value="Unassembled WGS sequence"/>
</dbReference>
<sequence length="451" mass="47577">MDAPATPLPGTSRRGFLSMLALAPLAGAALSACGTSGPGGAGGGSGKASMWYLSGQPNEKIKGDNIAAWNAANPDDTIAVNYFQNDAYKTKIKTAIGAGQAPTIIYSWGGGTLASYAAAGQVADLTDWFGQNPDVKNSVLASTYQAATVEGKIYAYPNENAALIVFYYNKKLFQQVGAQPPTTYAELQALVQTFKAAGIAPIALAGQSRWTSMMWLEYLFDRIGGPEVFQAIFDGTAGAWSNPDALKALQATQDLVKAGGFITGFESITADSNADQALLYTDKAAMMLHGSWVYSGIKNDAPDFVSGGNLGWFAFPAVEGGKGDVKNVAGNPAQYMSISAKATQEQQDIAKKYFADKENGIFCDAVIDAYIASGQVCVAAGIEDKIAQSQDKDFLGFCYDAIKNAPSFVQSWDQALSPSQAEALLSNIDQLFSLSITPEQFAQNMDATVGK</sequence>
<dbReference type="InterPro" id="IPR006059">
    <property type="entry name" value="SBP"/>
</dbReference>
<dbReference type="InterPro" id="IPR050490">
    <property type="entry name" value="Bact_solute-bd_prot1"/>
</dbReference>
<dbReference type="SUPFAM" id="SSF53850">
    <property type="entry name" value="Periplasmic binding protein-like II"/>
    <property type="match status" value="1"/>
</dbReference>
<dbReference type="Gene3D" id="3.40.190.10">
    <property type="entry name" value="Periplasmic binding protein-like II"/>
    <property type="match status" value="2"/>
</dbReference>
<dbReference type="PANTHER" id="PTHR43649">
    <property type="entry name" value="ARABINOSE-BINDING PROTEIN-RELATED"/>
    <property type="match status" value="1"/>
</dbReference>
<accession>A0A316ACT8</accession>
<evidence type="ECO:0000256" key="1">
    <source>
        <dbReference type="SAM" id="SignalP"/>
    </source>
</evidence>